<organism evidence="3 4">
    <name type="scientific">Potamilus streckersoni</name>
    <dbReference type="NCBI Taxonomy" id="2493646"/>
    <lineage>
        <taxon>Eukaryota</taxon>
        <taxon>Metazoa</taxon>
        <taxon>Spiralia</taxon>
        <taxon>Lophotrochozoa</taxon>
        <taxon>Mollusca</taxon>
        <taxon>Bivalvia</taxon>
        <taxon>Autobranchia</taxon>
        <taxon>Heteroconchia</taxon>
        <taxon>Palaeoheterodonta</taxon>
        <taxon>Unionida</taxon>
        <taxon>Unionoidea</taxon>
        <taxon>Unionidae</taxon>
        <taxon>Ambleminae</taxon>
        <taxon>Lampsilini</taxon>
        <taxon>Potamilus</taxon>
    </lineage>
</organism>
<proteinExistence type="predicted"/>
<feature type="transmembrane region" description="Helical" evidence="2">
    <location>
        <begin position="118"/>
        <end position="139"/>
    </location>
</feature>
<keyword evidence="4" id="KW-1185">Reference proteome</keyword>
<feature type="compositionally biased region" description="Basic and acidic residues" evidence="1">
    <location>
        <begin position="41"/>
        <end position="59"/>
    </location>
</feature>
<reference evidence="3" key="1">
    <citation type="journal article" date="2021" name="Genome Biol. Evol.">
        <title>A High-Quality Reference Genome for a Parasitic Bivalve with Doubly Uniparental Inheritance (Bivalvia: Unionida).</title>
        <authorList>
            <person name="Smith C.H."/>
        </authorList>
    </citation>
    <scope>NUCLEOTIDE SEQUENCE</scope>
    <source>
        <strain evidence="3">CHS0354</strain>
    </source>
</reference>
<keyword evidence="2" id="KW-0812">Transmembrane</keyword>
<evidence type="ECO:0000256" key="1">
    <source>
        <dbReference type="SAM" id="MobiDB-lite"/>
    </source>
</evidence>
<feature type="region of interest" description="Disordered" evidence="1">
    <location>
        <begin position="39"/>
        <end position="60"/>
    </location>
</feature>
<comment type="caution">
    <text evidence="3">The sequence shown here is derived from an EMBL/GenBank/DDBJ whole genome shotgun (WGS) entry which is preliminary data.</text>
</comment>
<evidence type="ECO:0000313" key="3">
    <source>
        <dbReference type="EMBL" id="KAK3582434.1"/>
    </source>
</evidence>
<reference evidence="3" key="2">
    <citation type="journal article" date="2021" name="Genome Biol. Evol.">
        <title>Developing a high-quality reference genome for a parasitic bivalve with doubly uniparental inheritance (Bivalvia: Unionida).</title>
        <authorList>
            <person name="Smith C.H."/>
        </authorList>
    </citation>
    <scope>NUCLEOTIDE SEQUENCE</scope>
    <source>
        <strain evidence="3">CHS0354</strain>
        <tissue evidence="3">Mantle</tissue>
    </source>
</reference>
<dbReference type="Pfam" id="PF11821">
    <property type="entry name" value="ActD"/>
    <property type="match status" value="1"/>
</dbReference>
<protein>
    <recommendedName>
        <fullName evidence="5">DUF3341 domain-containing protein</fullName>
    </recommendedName>
</protein>
<accession>A0AAE0VLM3</accession>
<feature type="transmembrane region" description="Helical" evidence="2">
    <location>
        <begin position="159"/>
        <end position="183"/>
    </location>
</feature>
<evidence type="ECO:0008006" key="5">
    <source>
        <dbReference type="Google" id="ProtNLM"/>
    </source>
</evidence>
<gene>
    <name evidence="3" type="ORF">CHS0354_023980</name>
</gene>
<evidence type="ECO:0000313" key="4">
    <source>
        <dbReference type="Proteomes" id="UP001195483"/>
    </source>
</evidence>
<keyword evidence="2" id="KW-1133">Transmembrane helix</keyword>
<reference evidence="3" key="3">
    <citation type="submission" date="2023-05" db="EMBL/GenBank/DDBJ databases">
        <authorList>
            <person name="Smith C.H."/>
        </authorList>
    </citation>
    <scope>NUCLEOTIDE SEQUENCE</scope>
    <source>
        <strain evidence="3">CHS0354</strain>
        <tissue evidence="3">Mantle</tissue>
    </source>
</reference>
<evidence type="ECO:0000256" key="2">
    <source>
        <dbReference type="SAM" id="Phobius"/>
    </source>
</evidence>
<dbReference type="PANTHER" id="PTHR40394:SF2">
    <property type="entry name" value="QUINOL:CYTOCHROME C OXIDOREDUCTASE MEMBRANE PROTEIN"/>
    <property type="match status" value="1"/>
</dbReference>
<dbReference type="Proteomes" id="UP001195483">
    <property type="component" value="Unassembled WGS sequence"/>
</dbReference>
<name>A0AAE0VLM3_9BIVA</name>
<dbReference type="InterPro" id="IPR021776">
    <property type="entry name" value="ActD"/>
</dbReference>
<keyword evidence="2" id="KW-0472">Membrane</keyword>
<dbReference type="AlphaFoldDB" id="A0AAE0VLM3"/>
<dbReference type="PANTHER" id="PTHR40394">
    <property type="entry name" value="LIPOPROTEIN-RELATED"/>
    <property type="match status" value="1"/>
</dbReference>
<sequence length="252" mass="27830">MATLNSVETLKIDEHVQKAVEPLILGNLSFNDVTESVSEVPENKMPKGWHDEKKDKRLGGGESDQYVEGVIAEFDNPSSLLEAAKSVRVLGGYSRYDCYSPFPIHGMDTAMGLGQSPLGFIVALVGSIGLAGAVLMEWWMSAIDYPLVYSGKPLFSLPAFIPVIFELTVLTSAFAAVFGLLLLNNLPRFHHPVFYSDYFVKKGSNDGFFIAVYAWDKKFEIDEVVSFLKKIGGKNVEIIQPTEEDLKQIGVK</sequence>
<dbReference type="EMBL" id="JAEAOA010001427">
    <property type="protein sequence ID" value="KAK3582434.1"/>
    <property type="molecule type" value="Genomic_DNA"/>
</dbReference>